<evidence type="ECO:0000313" key="2">
    <source>
        <dbReference type="Proteomes" id="UP000236893"/>
    </source>
</evidence>
<organism evidence="1 2">
    <name type="scientific">Solitalea longa</name>
    <dbReference type="NCBI Taxonomy" id="2079460"/>
    <lineage>
        <taxon>Bacteria</taxon>
        <taxon>Pseudomonadati</taxon>
        <taxon>Bacteroidota</taxon>
        <taxon>Sphingobacteriia</taxon>
        <taxon>Sphingobacteriales</taxon>
        <taxon>Sphingobacteriaceae</taxon>
        <taxon>Solitalea</taxon>
    </lineage>
</organism>
<dbReference type="OrthoDB" id="943693at2"/>
<dbReference type="EMBL" id="PQVF01000008">
    <property type="protein sequence ID" value="POY36016.1"/>
    <property type="molecule type" value="Genomic_DNA"/>
</dbReference>
<comment type="caution">
    <text evidence="1">The sequence shown here is derived from an EMBL/GenBank/DDBJ whole genome shotgun (WGS) entry which is preliminary data.</text>
</comment>
<evidence type="ECO:0000313" key="1">
    <source>
        <dbReference type="EMBL" id="POY36016.1"/>
    </source>
</evidence>
<keyword evidence="2" id="KW-1185">Reference proteome</keyword>
<dbReference type="RefSeq" id="WP_103789479.1">
    <property type="nucleotide sequence ID" value="NZ_PQVF01000008.1"/>
</dbReference>
<proteinExistence type="predicted"/>
<dbReference type="Proteomes" id="UP000236893">
    <property type="component" value="Unassembled WGS sequence"/>
</dbReference>
<name>A0A2S5A0C8_9SPHI</name>
<protein>
    <submittedName>
        <fullName evidence="1">Uncharacterized protein</fullName>
    </submittedName>
</protein>
<dbReference type="AlphaFoldDB" id="A0A2S5A0C8"/>
<accession>A0A2S5A0C8</accession>
<reference evidence="1 2" key="1">
    <citation type="submission" date="2018-01" db="EMBL/GenBank/DDBJ databases">
        <authorList>
            <person name="Gaut B.S."/>
            <person name="Morton B.R."/>
            <person name="Clegg M.T."/>
            <person name="Duvall M.R."/>
        </authorList>
    </citation>
    <scope>NUCLEOTIDE SEQUENCE [LARGE SCALE GENOMIC DNA]</scope>
    <source>
        <strain evidence="1 2">HR-AV</strain>
    </source>
</reference>
<sequence>MHNLISTNFHDWTSRLAAENNFSLKLSQIEGVSIVMVPEKTVAFAFIELRDNEIVFKMIELFNHLNKGFQLITVWEDQWIQSNEVIRSRISSLLGQTKRIHGRATKVKRIDSHQLNNFLSIHHLNVITAAKYKYGLFFKDELVAVASFSAGKPMPSRGENYRSYELIRFANFKDHTVVGGLSKLIKFFIEEVKPSDIMTYADLEWSNGEGYEKLGFKKEGITESQQFWVKEGEWLRYYAHKLPHSVLSMAESNESEEQLMIRLGYVRIKNQGNLKFRLVIK</sequence>
<gene>
    <name evidence="1" type="ORF">C3K47_12495</name>
</gene>